<protein>
    <submittedName>
        <fullName evidence="2">Uncharacterized protein</fullName>
    </submittedName>
</protein>
<name>A0A9P6JNM3_9AGAR</name>
<comment type="caution">
    <text evidence="2">The sequence shown here is derived from an EMBL/GenBank/DDBJ whole genome shotgun (WGS) entry which is preliminary data.</text>
</comment>
<dbReference type="AlphaFoldDB" id="A0A9P6JNM3"/>
<feature type="compositionally biased region" description="Basic residues" evidence="1">
    <location>
        <begin position="58"/>
        <end position="68"/>
    </location>
</feature>
<feature type="region of interest" description="Disordered" evidence="1">
    <location>
        <begin position="48"/>
        <end position="72"/>
    </location>
</feature>
<organism evidence="2 3">
    <name type="scientific">Crepidotus variabilis</name>
    <dbReference type="NCBI Taxonomy" id="179855"/>
    <lineage>
        <taxon>Eukaryota</taxon>
        <taxon>Fungi</taxon>
        <taxon>Dikarya</taxon>
        <taxon>Basidiomycota</taxon>
        <taxon>Agaricomycotina</taxon>
        <taxon>Agaricomycetes</taxon>
        <taxon>Agaricomycetidae</taxon>
        <taxon>Agaricales</taxon>
        <taxon>Agaricineae</taxon>
        <taxon>Crepidotaceae</taxon>
        <taxon>Crepidotus</taxon>
    </lineage>
</organism>
<evidence type="ECO:0000313" key="3">
    <source>
        <dbReference type="Proteomes" id="UP000807306"/>
    </source>
</evidence>
<dbReference type="EMBL" id="MU157867">
    <property type="protein sequence ID" value="KAF9526774.1"/>
    <property type="molecule type" value="Genomic_DNA"/>
</dbReference>
<evidence type="ECO:0000313" key="2">
    <source>
        <dbReference type="EMBL" id="KAF9526774.1"/>
    </source>
</evidence>
<proteinExistence type="predicted"/>
<accession>A0A9P6JNM3</accession>
<evidence type="ECO:0000256" key="1">
    <source>
        <dbReference type="SAM" id="MobiDB-lite"/>
    </source>
</evidence>
<reference evidence="2" key="1">
    <citation type="submission" date="2020-11" db="EMBL/GenBank/DDBJ databases">
        <authorList>
            <consortium name="DOE Joint Genome Institute"/>
            <person name="Ahrendt S."/>
            <person name="Riley R."/>
            <person name="Andreopoulos W."/>
            <person name="Labutti K."/>
            <person name="Pangilinan J."/>
            <person name="Ruiz-Duenas F.J."/>
            <person name="Barrasa J.M."/>
            <person name="Sanchez-Garcia M."/>
            <person name="Camarero S."/>
            <person name="Miyauchi S."/>
            <person name="Serrano A."/>
            <person name="Linde D."/>
            <person name="Babiker R."/>
            <person name="Drula E."/>
            <person name="Ayuso-Fernandez I."/>
            <person name="Pacheco R."/>
            <person name="Padilla G."/>
            <person name="Ferreira P."/>
            <person name="Barriuso J."/>
            <person name="Kellner H."/>
            <person name="Castanera R."/>
            <person name="Alfaro M."/>
            <person name="Ramirez L."/>
            <person name="Pisabarro A.G."/>
            <person name="Kuo A."/>
            <person name="Tritt A."/>
            <person name="Lipzen A."/>
            <person name="He G."/>
            <person name="Yan M."/>
            <person name="Ng V."/>
            <person name="Cullen D."/>
            <person name="Martin F."/>
            <person name="Rosso M.-N."/>
            <person name="Henrissat B."/>
            <person name="Hibbett D."/>
            <person name="Martinez A.T."/>
            <person name="Grigoriev I.V."/>
        </authorList>
    </citation>
    <scope>NUCLEOTIDE SEQUENCE</scope>
    <source>
        <strain evidence="2">CBS 506.95</strain>
    </source>
</reference>
<dbReference type="OrthoDB" id="3070163at2759"/>
<dbReference type="Proteomes" id="UP000807306">
    <property type="component" value="Unassembled WGS sequence"/>
</dbReference>
<keyword evidence="3" id="KW-1185">Reference proteome</keyword>
<gene>
    <name evidence="2" type="ORF">CPB83DRAFT_895788</name>
</gene>
<sequence>MDDVPLVGGLGNEDVESTRPAYARAVGSAPTAAEVQYPDELLVNAEDGESQPLAMGIKTRKPRTTKNQKAKDVPEQNSLVAFTYDKRWLSRFPPTLMHQLYISSEPFRHFKVDSPDFLVIFQQTFDLAFPNIDHTFVKGDSHLGKAQDHIKAKRSILASDIFKSVLKFFKQDKFGKDAIAEYALHALRNDGPAWYSKPTPLTQTGKIHLKYVKPDGLYESLFTLPFAIKFLRLCNASLWTPEISPTAPPIGLYSLITLAVEHAFHAFSAAATAHVQSATSGLGSLTQDQVLNLDAIAPPAFSQAKYCRELGTIRNSKVLKISQNRWSAILSSTNKAIAKSAPQALEPADEEILSAYCHGACVTSSPSKA</sequence>